<sequence>MLSNEQIMRALPSPGLVHVEVTAVDEITVRTAAEAIAALWTSPGVSQVWRTAGEDGVRARVWADLVPSPASDVY</sequence>
<dbReference type="Proteomes" id="UP000638353">
    <property type="component" value="Unassembled WGS sequence"/>
</dbReference>
<proteinExistence type="predicted"/>
<dbReference type="AlphaFoldDB" id="A0A919CGA5"/>
<accession>A0A919CGA5</accession>
<dbReference type="EMBL" id="BMVC01000039">
    <property type="protein sequence ID" value="GHD20178.1"/>
    <property type="molecule type" value="Genomic_DNA"/>
</dbReference>
<evidence type="ECO:0000313" key="2">
    <source>
        <dbReference type="Proteomes" id="UP000638353"/>
    </source>
</evidence>
<evidence type="ECO:0000313" key="1">
    <source>
        <dbReference type="EMBL" id="GHD20178.1"/>
    </source>
</evidence>
<organism evidence="1 2">
    <name type="scientific">Streptomyces finlayi</name>
    <dbReference type="NCBI Taxonomy" id="67296"/>
    <lineage>
        <taxon>Bacteria</taxon>
        <taxon>Bacillati</taxon>
        <taxon>Actinomycetota</taxon>
        <taxon>Actinomycetes</taxon>
        <taxon>Kitasatosporales</taxon>
        <taxon>Streptomycetaceae</taxon>
        <taxon>Streptomyces</taxon>
    </lineage>
</organism>
<dbReference type="RefSeq" id="WP_229898636.1">
    <property type="nucleotide sequence ID" value="NZ_BMVC01000039.1"/>
</dbReference>
<protein>
    <submittedName>
        <fullName evidence="1">Uncharacterized protein</fullName>
    </submittedName>
</protein>
<name>A0A919CGA5_9ACTN</name>
<gene>
    <name evidence="1" type="ORF">GCM10010334_84450</name>
</gene>
<reference evidence="1" key="1">
    <citation type="journal article" date="2014" name="Int. J. Syst. Evol. Microbiol.">
        <title>Complete genome sequence of Corynebacterium casei LMG S-19264T (=DSM 44701T), isolated from a smear-ripened cheese.</title>
        <authorList>
            <consortium name="US DOE Joint Genome Institute (JGI-PGF)"/>
            <person name="Walter F."/>
            <person name="Albersmeier A."/>
            <person name="Kalinowski J."/>
            <person name="Ruckert C."/>
        </authorList>
    </citation>
    <scope>NUCLEOTIDE SEQUENCE</scope>
    <source>
        <strain evidence="1">JCM 4637</strain>
    </source>
</reference>
<dbReference type="InterPro" id="IPR045775">
    <property type="entry name" value="DUF6207"/>
</dbReference>
<comment type="caution">
    <text evidence="1">The sequence shown here is derived from an EMBL/GenBank/DDBJ whole genome shotgun (WGS) entry which is preliminary data.</text>
</comment>
<reference evidence="1" key="2">
    <citation type="submission" date="2020-09" db="EMBL/GenBank/DDBJ databases">
        <authorList>
            <person name="Sun Q."/>
            <person name="Ohkuma M."/>
        </authorList>
    </citation>
    <scope>NUCLEOTIDE SEQUENCE</scope>
    <source>
        <strain evidence="1">JCM 4637</strain>
    </source>
</reference>
<dbReference type="Pfam" id="PF19711">
    <property type="entry name" value="DUF6207"/>
    <property type="match status" value="1"/>
</dbReference>